<dbReference type="Gene3D" id="3.50.50.60">
    <property type="entry name" value="FAD/NAD(P)-binding domain"/>
    <property type="match status" value="1"/>
</dbReference>
<keyword evidence="3" id="KW-1185">Reference proteome</keyword>
<dbReference type="Proteomes" id="UP001607157">
    <property type="component" value="Unassembled WGS sequence"/>
</dbReference>
<dbReference type="RefSeq" id="WP_377167565.1">
    <property type="nucleotide sequence ID" value="NZ_JBHTJC010000001.1"/>
</dbReference>
<proteinExistence type="predicted"/>
<dbReference type="Pfam" id="PF13450">
    <property type="entry name" value="NAD_binding_8"/>
    <property type="match status" value="1"/>
</dbReference>
<evidence type="ECO:0000313" key="3">
    <source>
        <dbReference type="Proteomes" id="UP001607157"/>
    </source>
</evidence>
<sequence>MSGIVIIGAGMAGLACAERLSDAGHAATIFDKGRGIGGRIATRRAGDLHFDHGAQFVTAEGGSFGRMLDRLGREGAAQPWQDGTGRGHIVGVPGMSAIPKALGAGRDVRQGAQIASVTREGGGWRLRGDGIDHAARHVVLTVPAPQVAGLIGAAHPLVAELAQVRFAPCLTLMAGITGPAPFDHLRGEEGAPLASIARGASKPRRPEAVAEAWVAQASPAYSAAHLELEKDAIAQEMLPLLLEALGTSRGAVVHAAAHRWRYARVTEPLGAPFLRAEDTSLYLGGDWCLGARVEAAWQSGRAIAEDLLERLA</sequence>
<dbReference type="Gene3D" id="3.90.660.10">
    <property type="match status" value="1"/>
</dbReference>
<dbReference type="InterPro" id="IPR002937">
    <property type="entry name" value="Amino_oxidase"/>
</dbReference>
<evidence type="ECO:0000259" key="1">
    <source>
        <dbReference type="Pfam" id="PF01593"/>
    </source>
</evidence>
<dbReference type="PANTHER" id="PTHR16128">
    <property type="entry name" value="FAD/NAD(P)-BINDING OXIDOREDUCTASE FAMILY PROTEIN"/>
    <property type="match status" value="1"/>
</dbReference>
<dbReference type="PANTHER" id="PTHR16128:SF5">
    <property type="entry name" value="FAD_NAD(P)-BINDING OXIDOREDUCTASE FAMILY PROTEIN"/>
    <property type="match status" value="1"/>
</dbReference>
<gene>
    <name evidence="2" type="ORF">ACGRVM_06050</name>
</gene>
<name>A0ABW7I6A6_9RHOB</name>
<organism evidence="2 3">
    <name type="scientific">Roseovarius aquimarinus</name>
    <dbReference type="NCBI Taxonomy" id="1229156"/>
    <lineage>
        <taxon>Bacteria</taxon>
        <taxon>Pseudomonadati</taxon>
        <taxon>Pseudomonadota</taxon>
        <taxon>Alphaproteobacteria</taxon>
        <taxon>Rhodobacterales</taxon>
        <taxon>Roseobacteraceae</taxon>
        <taxon>Roseovarius</taxon>
    </lineage>
</organism>
<dbReference type="InterPro" id="IPR036188">
    <property type="entry name" value="FAD/NAD-bd_sf"/>
</dbReference>
<accession>A0ABW7I6A6</accession>
<dbReference type="SUPFAM" id="SSF51905">
    <property type="entry name" value="FAD/NAD(P)-binding domain"/>
    <property type="match status" value="1"/>
</dbReference>
<dbReference type="PRINTS" id="PR00419">
    <property type="entry name" value="ADXRDTASE"/>
</dbReference>
<evidence type="ECO:0000313" key="2">
    <source>
        <dbReference type="EMBL" id="MFH0253444.1"/>
    </source>
</evidence>
<feature type="domain" description="Amine oxidase" evidence="1">
    <location>
        <begin position="83"/>
        <end position="308"/>
    </location>
</feature>
<dbReference type="Pfam" id="PF01593">
    <property type="entry name" value="Amino_oxidase"/>
    <property type="match status" value="1"/>
</dbReference>
<reference evidence="2 3" key="1">
    <citation type="submission" date="2024-10" db="EMBL/GenBank/DDBJ databases">
        <authorList>
            <person name="Yang X.-N."/>
        </authorList>
    </citation>
    <scope>NUCLEOTIDE SEQUENCE [LARGE SCALE GENOMIC DNA]</scope>
    <source>
        <strain evidence="2 3">CAU 1059</strain>
    </source>
</reference>
<dbReference type="EMBL" id="JBIHMM010000001">
    <property type="protein sequence ID" value="MFH0253444.1"/>
    <property type="molecule type" value="Genomic_DNA"/>
</dbReference>
<comment type="caution">
    <text evidence="2">The sequence shown here is derived from an EMBL/GenBank/DDBJ whole genome shotgun (WGS) entry which is preliminary data.</text>
</comment>
<protein>
    <submittedName>
        <fullName evidence="2">NAD(P)/FAD-dependent oxidoreductase</fullName>
    </submittedName>
</protein>